<dbReference type="InterPro" id="IPR013520">
    <property type="entry name" value="Ribonucl_H"/>
</dbReference>
<organism evidence="5 6">
    <name type="scientific">Zestomonas insulae</name>
    <dbReference type="NCBI Taxonomy" id="2809017"/>
    <lineage>
        <taxon>Bacteria</taxon>
        <taxon>Pseudomonadati</taxon>
        <taxon>Pseudomonadota</taxon>
        <taxon>Gammaproteobacteria</taxon>
        <taxon>Pseudomonadales</taxon>
        <taxon>Pseudomonadaceae</taxon>
        <taxon>Zestomonas</taxon>
    </lineage>
</organism>
<dbReference type="InterPro" id="IPR036397">
    <property type="entry name" value="RNaseH_sf"/>
</dbReference>
<evidence type="ECO:0000259" key="4">
    <source>
        <dbReference type="SMART" id="SM00479"/>
    </source>
</evidence>
<dbReference type="RefSeq" id="WP_205349327.1">
    <property type="nucleotide sequence ID" value="NZ_JAFEUP010000004.1"/>
</dbReference>
<evidence type="ECO:0000256" key="1">
    <source>
        <dbReference type="ARBA" id="ARBA00022722"/>
    </source>
</evidence>
<dbReference type="CDD" id="cd06133">
    <property type="entry name" value="ERI-1_3'hExo_like"/>
    <property type="match status" value="1"/>
</dbReference>
<dbReference type="Pfam" id="PF00929">
    <property type="entry name" value="RNase_T"/>
    <property type="match status" value="1"/>
</dbReference>
<evidence type="ECO:0000256" key="2">
    <source>
        <dbReference type="ARBA" id="ARBA00022801"/>
    </source>
</evidence>
<keyword evidence="2" id="KW-0378">Hydrolase</keyword>
<comment type="caution">
    <text evidence="5">The sequence shown here is derived from an EMBL/GenBank/DDBJ whole genome shotgun (WGS) entry which is preliminary data.</text>
</comment>
<dbReference type="InterPro" id="IPR047201">
    <property type="entry name" value="ERI-1_3'hExo-like"/>
</dbReference>
<gene>
    <name evidence="5" type="ORF">JQX08_15660</name>
</gene>
<protein>
    <submittedName>
        <fullName evidence="5">3'-5' exoribonuclease</fullName>
    </submittedName>
</protein>
<dbReference type="EMBL" id="JAFEUP010000004">
    <property type="protein sequence ID" value="MBM7062146.1"/>
    <property type="molecule type" value="Genomic_DNA"/>
</dbReference>
<name>A0ABS2IGE1_9GAMM</name>
<dbReference type="SUPFAM" id="SSF53098">
    <property type="entry name" value="Ribonuclease H-like"/>
    <property type="match status" value="1"/>
</dbReference>
<evidence type="ECO:0000313" key="6">
    <source>
        <dbReference type="Proteomes" id="UP000717995"/>
    </source>
</evidence>
<reference evidence="5 6" key="1">
    <citation type="submission" date="2021-02" db="EMBL/GenBank/DDBJ databases">
        <authorList>
            <person name="Lee D.-H."/>
        </authorList>
    </citation>
    <scope>NUCLEOTIDE SEQUENCE [LARGE SCALE GENOMIC DNA]</scope>
    <source>
        <strain evidence="5 6">UL073</strain>
    </source>
</reference>
<evidence type="ECO:0000313" key="5">
    <source>
        <dbReference type="EMBL" id="MBM7062146.1"/>
    </source>
</evidence>
<keyword evidence="6" id="KW-1185">Reference proteome</keyword>
<dbReference type="Proteomes" id="UP000717995">
    <property type="component" value="Unassembled WGS sequence"/>
</dbReference>
<proteinExistence type="predicted"/>
<dbReference type="InterPro" id="IPR012337">
    <property type="entry name" value="RNaseH-like_sf"/>
</dbReference>
<evidence type="ECO:0000256" key="3">
    <source>
        <dbReference type="ARBA" id="ARBA00022839"/>
    </source>
</evidence>
<dbReference type="InterPro" id="IPR051274">
    <property type="entry name" value="3-5_Exoribonuclease"/>
</dbReference>
<feature type="domain" description="Exonuclease" evidence="4">
    <location>
        <begin position="3"/>
        <end position="179"/>
    </location>
</feature>
<sequence>MGHWLVIDLEATTEEGGWPVAEMEVIEIGASLVSSDGRELDHFQRFVHPQRRPCLTQFCRELTHISQANVDSAAPFATVWAQFERWLAAHHPRLSGWSSWGDYDRRQLEQEWRQHGLDSQLARVPHLNLKQRFAEARQLPRPVGLHTALQLAGFHFQGQQHRALEDARNTARLLPLVLA</sequence>
<dbReference type="PANTHER" id="PTHR23044:SF61">
    <property type="entry name" value="3'-5' EXORIBONUCLEASE 1-RELATED"/>
    <property type="match status" value="1"/>
</dbReference>
<dbReference type="PANTHER" id="PTHR23044">
    <property type="entry name" value="3'-5' EXONUCLEASE ERI1-RELATED"/>
    <property type="match status" value="1"/>
</dbReference>
<keyword evidence="3" id="KW-0269">Exonuclease</keyword>
<keyword evidence="1" id="KW-0540">Nuclease</keyword>
<dbReference type="SMART" id="SM00479">
    <property type="entry name" value="EXOIII"/>
    <property type="match status" value="1"/>
</dbReference>
<accession>A0ABS2IGE1</accession>
<dbReference type="Gene3D" id="3.30.420.10">
    <property type="entry name" value="Ribonuclease H-like superfamily/Ribonuclease H"/>
    <property type="match status" value="1"/>
</dbReference>